<gene>
    <name evidence="2" type="ORF">HV183_14530</name>
</gene>
<name>A0AAE7GTZ5_CITFR</name>
<dbReference type="RefSeq" id="WP_116360000.1">
    <property type="nucleotide sequence ID" value="NZ_CP055538.1"/>
</dbReference>
<dbReference type="InterPro" id="IPR010982">
    <property type="entry name" value="Lambda_DNA-bd_dom_sf"/>
</dbReference>
<reference evidence="3" key="1">
    <citation type="submission" date="2020-06" db="EMBL/GenBank/DDBJ databases">
        <title>REHAB project genomes.</title>
        <authorList>
            <person name="Shaw L.P."/>
        </authorList>
    </citation>
    <scope>NUCLEOTIDE SEQUENCE [LARGE SCALE GENOMIC DNA]</scope>
    <source>
        <strain evidence="3">RHBSTW-00398</strain>
    </source>
</reference>
<dbReference type="PROSITE" id="PS50943">
    <property type="entry name" value="HTH_CROC1"/>
    <property type="match status" value="1"/>
</dbReference>
<dbReference type="InterPro" id="IPR031856">
    <property type="entry name" value="YdaS_toxin-like"/>
</dbReference>
<dbReference type="Pfam" id="PF15943">
    <property type="entry name" value="YdaS_toxin"/>
    <property type="match status" value="1"/>
</dbReference>
<dbReference type="InterPro" id="IPR001387">
    <property type="entry name" value="Cro/C1-type_HTH"/>
</dbReference>
<evidence type="ECO:0000313" key="3">
    <source>
        <dbReference type="Proteomes" id="UP000510650"/>
    </source>
</evidence>
<organism evidence="2 3">
    <name type="scientific">Citrobacter freundii</name>
    <dbReference type="NCBI Taxonomy" id="546"/>
    <lineage>
        <taxon>Bacteria</taxon>
        <taxon>Pseudomonadati</taxon>
        <taxon>Pseudomonadota</taxon>
        <taxon>Gammaproteobacteria</taxon>
        <taxon>Enterobacterales</taxon>
        <taxon>Enterobacteriaceae</taxon>
        <taxon>Citrobacter</taxon>
        <taxon>Citrobacter freundii complex</taxon>
    </lineage>
</organism>
<protein>
    <submittedName>
        <fullName evidence="2">Helix-turn-helix domain-containing protein</fullName>
    </submittedName>
</protein>
<accession>A0AAE7GTZ5</accession>
<sequence length="72" mass="7696">MNLVIYRALKIVGSQQRLADACGVSQPAVCKWLNGGAVSPKHVMSIVKATNGEVKAHEIRPDLSDLFPHSAA</sequence>
<feature type="domain" description="HTH cro/C1-type" evidence="1">
    <location>
        <begin position="14"/>
        <end position="57"/>
    </location>
</feature>
<dbReference type="CDD" id="cd00093">
    <property type="entry name" value="HTH_XRE"/>
    <property type="match status" value="1"/>
</dbReference>
<dbReference type="Proteomes" id="UP000510650">
    <property type="component" value="Chromosome"/>
</dbReference>
<dbReference type="GO" id="GO:0003677">
    <property type="term" value="F:DNA binding"/>
    <property type="evidence" value="ECO:0007669"/>
    <property type="project" value="InterPro"/>
</dbReference>
<dbReference type="Gene3D" id="1.10.260.40">
    <property type="entry name" value="lambda repressor-like DNA-binding domains"/>
    <property type="match status" value="1"/>
</dbReference>
<dbReference type="SUPFAM" id="SSF47413">
    <property type="entry name" value="lambda repressor-like DNA-binding domains"/>
    <property type="match status" value="1"/>
</dbReference>
<dbReference type="EMBL" id="CP055538">
    <property type="protein sequence ID" value="QLO14551.1"/>
    <property type="molecule type" value="Genomic_DNA"/>
</dbReference>
<evidence type="ECO:0000259" key="1">
    <source>
        <dbReference type="PROSITE" id="PS50943"/>
    </source>
</evidence>
<evidence type="ECO:0000313" key="2">
    <source>
        <dbReference type="EMBL" id="QLO14551.1"/>
    </source>
</evidence>
<proteinExistence type="predicted"/>
<dbReference type="AlphaFoldDB" id="A0AAE7GTZ5"/>